<evidence type="ECO:0000313" key="14">
    <source>
        <dbReference type="Proteomes" id="UP001627154"/>
    </source>
</evidence>
<dbReference type="Pfam" id="PF00288">
    <property type="entry name" value="GHMP_kinases_N"/>
    <property type="match status" value="1"/>
</dbReference>
<keyword evidence="4 10" id="KW-0547">Nucleotide-binding</keyword>
<proteinExistence type="inferred from homology"/>
<keyword evidence="10" id="KW-0756">Sterol biosynthesis</keyword>
<evidence type="ECO:0000256" key="1">
    <source>
        <dbReference type="ARBA" id="ARBA00022490"/>
    </source>
</evidence>
<feature type="domain" description="GHMP kinase C-terminal" evidence="12">
    <location>
        <begin position="248"/>
        <end position="309"/>
    </location>
</feature>
<evidence type="ECO:0000256" key="7">
    <source>
        <dbReference type="ARBA" id="ARBA00022842"/>
    </source>
</evidence>
<name>A0ABD2W2G3_9HYME</name>
<evidence type="ECO:0000256" key="10">
    <source>
        <dbReference type="RuleBase" id="RU363087"/>
    </source>
</evidence>
<evidence type="ECO:0000256" key="8">
    <source>
        <dbReference type="ARBA" id="ARBA00023098"/>
    </source>
</evidence>
<dbReference type="GO" id="GO:0005737">
    <property type="term" value="C:cytoplasm"/>
    <property type="evidence" value="ECO:0007669"/>
    <property type="project" value="UniProtKB-SubCell"/>
</dbReference>
<evidence type="ECO:0000256" key="2">
    <source>
        <dbReference type="ARBA" id="ARBA00022516"/>
    </source>
</evidence>
<dbReference type="InterPro" id="IPR036554">
    <property type="entry name" value="GHMP_kinase_C_sf"/>
</dbReference>
<keyword evidence="14" id="KW-1185">Reference proteome</keyword>
<dbReference type="Pfam" id="PF08544">
    <property type="entry name" value="GHMP_kinases_C"/>
    <property type="match status" value="1"/>
</dbReference>
<reference evidence="13 14" key="1">
    <citation type="journal article" date="2024" name="bioRxiv">
        <title>A reference genome for Trichogramma kaykai: A tiny desert-dwelling parasitoid wasp with competing sex-ratio distorters.</title>
        <authorList>
            <person name="Culotta J."/>
            <person name="Lindsey A.R."/>
        </authorList>
    </citation>
    <scope>NUCLEOTIDE SEQUENCE [LARGE SCALE GENOMIC DNA]</scope>
    <source>
        <strain evidence="13 14">KSX58</strain>
    </source>
</reference>
<dbReference type="EC" id="2.7.1.36" evidence="10"/>
<organism evidence="13 14">
    <name type="scientific">Trichogramma kaykai</name>
    <dbReference type="NCBI Taxonomy" id="54128"/>
    <lineage>
        <taxon>Eukaryota</taxon>
        <taxon>Metazoa</taxon>
        <taxon>Ecdysozoa</taxon>
        <taxon>Arthropoda</taxon>
        <taxon>Hexapoda</taxon>
        <taxon>Insecta</taxon>
        <taxon>Pterygota</taxon>
        <taxon>Neoptera</taxon>
        <taxon>Endopterygota</taxon>
        <taxon>Hymenoptera</taxon>
        <taxon>Apocrita</taxon>
        <taxon>Proctotrupomorpha</taxon>
        <taxon>Chalcidoidea</taxon>
        <taxon>Trichogrammatidae</taxon>
        <taxon>Trichogramma</taxon>
    </lineage>
</organism>
<feature type="domain" description="GHMP kinase N-terminal" evidence="11">
    <location>
        <begin position="67"/>
        <end position="159"/>
    </location>
</feature>
<evidence type="ECO:0000256" key="9">
    <source>
        <dbReference type="ARBA" id="ARBA00029438"/>
    </source>
</evidence>
<accession>A0ABD2W2G3</accession>
<dbReference type="InterPro" id="IPR006204">
    <property type="entry name" value="GHMP_kinase_N_dom"/>
</dbReference>
<comment type="similarity">
    <text evidence="10">Belongs to the GHMP kinase family. Mevalonate kinase subfamily.</text>
</comment>
<dbReference type="InterPro" id="IPR020568">
    <property type="entry name" value="Ribosomal_Su5_D2-typ_SF"/>
</dbReference>
<dbReference type="Gene3D" id="3.30.70.890">
    <property type="entry name" value="GHMP kinase, C-terminal domain"/>
    <property type="match status" value="1"/>
</dbReference>
<keyword evidence="3 10" id="KW-0808">Transferase</keyword>
<dbReference type="GO" id="GO:0004496">
    <property type="term" value="F:mevalonate kinase activity"/>
    <property type="evidence" value="ECO:0007669"/>
    <property type="project" value="UniProtKB-EC"/>
</dbReference>
<sequence length="337" mass="36893">MPLVSLNKKVPLSLIRSNLLAPDFPMLSIVGHDIFYDKIEAFVKLLECADPRQFHSLLCLFYALTQTVQDRGLTVKPFKIKLETELPIGAGAGSSASFAVCLTAAFIQWARLQSPEADAASLSSFDFETLGQVSTHAYNCEKIMHGRPSGIDNSVCTYGAVIQFQRNEPIKCRTLGDKQFRALLVDTKVGRSTKDLVARLAQLKSSYPQIFDKVINAIDEVSLCAIDLFHRMESLDECSDRMEIECKELMNLIHINQGLLNTCQVSHASLDTICIIARNHGLAAKLTGAGGGGFAYVLIPPYESHDKVQKLNSELVSNGFSVTETILGGSGVQIHSV</sequence>
<dbReference type="Gene3D" id="3.30.230.10">
    <property type="match status" value="1"/>
</dbReference>
<evidence type="ECO:0000256" key="6">
    <source>
        <dbReference type="ARBA" id="ARBA00022840"/>
    </source>
</evidence>
<evidence type="ECO:0000256" key="3">
    <source>
        <dbReference type="ARBA" id="ARBA00022679"/>
    </source>
</evidence>
<dbReference type="EMBL" id="JBJJXI010000145">
    <property type="protein sequence ID" value="KAL3386741.1"/>
    <property type="molecule type" value="Genomic_DNA"/>
</dbReference>
<dbReference type="SUPFAM" id="SSF54211">
    <property type="entry name" value="Ribosomal protein S5 domain 2-like"/>
    <property type="match status" value="1"/>
</dbReference>
<dbReference type="SUPFAM" id="SSF55060">
    <property type="entry name" value="GHMP Kinase, C-terminal domain"/>
    <property type="match status" value="1"/>
</dbReference>
<keyword evidence="10" id="KW-1207">Sterol metabolism</keyword>
<dbReference type="NCBIfam" id="TIGR00549">
    <property type="entry name" value="mevalon_kin"/>
    <property type="match status" value="1"/>
</dbReference>
<evidence type="ECO:0000259" key="12">
    <source>
        <dbReference type="Pfam" id="PF08544"/>
    </source>
</evidence>
<comment type="subcellular location">
    <subcellularLocation>
        <location evidence="10">Cytoplasm</location>
    </subcellularLocation>
</comment>
<dbReference type="InterPro" id="IPR013750">
    <property type="entry name" value="GHMP_kinase_C_dom"/>
</dbReference>
<comment type="catalytic activity">
    <reaction evidence="10">
        <text>(R)-mevalonate + ATP = (R)-5-phosphomevalonate + ADP + H(+)</text>
        <dbReference type="Rhea" id="RHEA:17065"/>
        <dbReference type="ChEBI" id="CHEBI:15378"/>
        <dbReference type="ChEBI" id="CHEBI:30616"/>
        <dbReference type="ChEBI" id="CHEBI:36464"/>
        <dbReference type="ChEBI" id="CHEBI:58146"/>
        <dbReference type="ChEBI" id="CHEBI:456216"/>
        <dbReference type="EC" id="2.7.1.36"/>
    </reaction>
</comment>
<evidence type="ECO:0000259" key="11">
    <source>
        <dbReference type="Pfam" id="PF00288"/>
    </source>
</evidence>
<comment type="caution">
    <text evidence="13">The sequence shown here is derived from an EMBL/GenBank/DDBJ whole genome shotgun (WGS) entry which is preliminary data.</text>
</comment>
<dbReference type="PRINTS" id="PR00959">
    <property type="entry name" value="MEVGALKINASE"/>
</dbReference>
<dbReference type="InterPro" id="IPR014721">
    <property type="entry name" value="Ribsml_uS5_D2-typ_fold_subgr"/>
</dbReference>
<evidence type="ECO:0000313" key="13">
    <source>
        <dbReference type="EMBL" id="KAL3386741.1"/>
    </source>
</evidence>
<keyword evidence="10" id="KW-0752">Steroid biosynthesis</keyword>
<keyword evidence="10" id="KW-0753">Steroid metabolism</keyword>
<comment type="pathway">
    <text evidence="9 10">Isoprenoid biosynthesis; isopentenyl diphosphate biosynthesis via mevalonate pathway; isopentenyl diphosphate from (R)-mevalonate: step 1/3.</text>
</comment>
<evidence type="ECO:0000256" key="4">
    <source>
        <dbReference type="ARBA" id="ARBA00022741"/>
    </source>
</evidence>
<keyword evidence="8 10" id="KW-0443">Lipid metabolism</keyword>
<keyword evidence="2 10" id="KW-0444">Lipid biosynthesis</keyword>
<protein>
    <recommendedName>
        <fullName evidence="10">Mevalonate kinase</fullName>
        <shortName evidence="10">MK</shortName>
        <ecNumber evidence="10">2.7.1.36</ecNumber>
    </recommendedName>
</protein>
<keyword evidence="6 10" id="KW-0067">ATP-binding</keyword>
<gene>
    <name evidence="13" type="ORF">TKK_017928</name>
</gene>
<dbReference type="PANTHER" id="PTHR43290">
    <property type="entry name" value="MEVALONATE KINASE"/>
    <property type="match status" value="1"/>
</dbReference>
<dbReference type="GO" id="GO:0016126">
    <property type="term" value="P:sterol biosynthetic process"/>
    <property type="evidence" value="ECO:0007669"/>
    <property type="project" value="UniProtKB-KW"/>
</dbReference>
<dbReference type="Proteomes" id="UP001627154">
    <property type="component" value="Unassembled WGS sequence"/>
</dbReference>
<keyword evidence="7" id="KW-0460">Magnesium</keyword>
<dbReference type="AlphaFoldDB" id="A0ABD2W2G3"/>
<dbReference type="PANTHER" id="PTHR43290:SF2">
    <property type="entry name" value="MEVALONATE KINASE"/>
    <property type="match status" value="1"/>
</dbReference>
<keyword evidence="5 10" id="KW-0418">Kinase</keyword>
<dbReference type="GO" id="GO:0005524">
    <property type="term" value="F:ATP binding"/>
    <property type="evidence" value="ECO:0007669"/>
    <property type="project" value="UniProtKB-KW"/>
</dbReference>
<evidence type="ECO:0000256" key="5">
    <source>
        <dbReference type="ARBA" id="ARBA00022777"/>
    </source>
</evidence>
<dbReference type="InterPro" id="IPR006205">
    <property type="entry name" value="Mev_gal_kin"/>
</dbReference>
<keyword evidence="1 10" id="KW-0963">Cytoplasm</keyword>